<organism evidence="2 3">
    <name type="scientific">Tetraparma gracilis</name>
    <dbReference type="NCBI Taxonomy" id="2962635"/>
    <lineage>
        <taxon>Eukaryota</taxon>
        <taxon>Sar</taxon>
        <taxon>Stramenopiles</taxon>
        <taxon>Ochrophyta</taxon>
        <taxon>Bolidophyceae</taxon>
        <taxon>Parmales</taxon>
        <taxon>Triparmaceae</taxon>
        <taxon>Tetraparma</taxon>
    </lineage>
</organism>
<dbReference type="EMBL" id="BRYB01000556">
    <property type="protein sequence ID" value="GMI32736.1"/>
    <property type="molecule type" value="Genomic_DNA"/>
</dbReference>
<reference evidence="2 3" key="1">
    <citation type="journal article" date="2023" name="Commun. Biol.">
        <title>Genome analysis of Parmales, the sister group of diatoms, reveals the evolutionary specialization of diatoms from phago-mixotrophs to photoautotrophs.</title>
        <authorList>
            <person name="Ban H."/>
            <person name="Sato S."/>
            <person name="Yoshikawa S."/>
            <person name="Yamada K."/>
            <person name="Nakamura Y."/>
            <person name="Ichinomiya M."/>
            <person name="Sato N."/>
            <person name="Blanc-Mathieu R."/>
            <person name="Endo H."/>
            <person name="Kuwata A."/>
            <person name="Ogata H."/>
        </authorList>
    </citation>
    <scope>NUCLEOTIDE SEQUENCE [LARGE SCALE GENOMIC DNA]</scope>
</reference>
<evidence type="ECO:0000313" key="2">
    <source>
        <dbReference type="EMBL" id="GMI32736.1"/>
    </source>
</evidence>
<feature type="compositionally biased region" description="Basic and acidic residues" evidence="1">
    <location>
        <begin position="80"/>
        <end position="110"/>
    </location>
</feature>
<evidence type="ECO:0000256" key="1">
    <source>
        <dbReference type="SAM" id="MobiDB-lite"/>
    </source>
</evidence>
<feature type="region of interest" description="Disordered" evidence="1">
    <location>
        <begin position="80"/>
        <end position="117"/>
    </location>
</feature>
<evidence type="ECO:0000313" key="3">
    <source>
        <dbReference type="Proteomes" id="UP001165060"/>
    </source>
</evidence>
<dbReference type="Proteomes" id="UP001165060">
    <property type="component" value="Unassembled WGS sequence"/>
</dbReference>
<accession>A0ABQ6MUH8</accession>
<keyword evidence="3" id="KW-1185">Reference proteome</keyword>
<comment type="caution">
    <text evidence="2">The sequence shown here is derived from an EMBL/GenBank/DDBJ whole genome shotgun (WGS) entry which is preliminary data.</text>
</comment>
<protein>
    <submittedName>
        <fullName evidence="2">Uncharacterized protein</fullName>
    </submittedName>
</protein>
<gene>
    <name evidence="2" type="ORF">TeGR_g5536</name>
</gene>
<proteinExistence type="predicted"/>
<name>A0ABQ6MUH8_9STRA</name>
<sequence length="117" mass="12393">MSEHAQWMLVIGVREYVRAVLARAVGQAREDDGAGCVVTASRVAAAVQTDPDLAGGGGAAGHVARLAWEHALLLNSRRADAEGARGKVRGRERDAREEEAAGEELDHDKPINNGTNL</sequence>